<evidence type="ECO:0000313" key="2">
    <source>
        <dbReference type="EMBL" id="MCC3296881.1"/>
    </source>
</evidence>
<feature type="transmembrane region" description="Helical" evidence="1">
    <location>
        <begin position="51"/>
        <end position="71"/>
    </location>
</feature>
<dbReference type="AlphaFoldDB" id="A0A9X1MC88"/>
<name>A0A9X1MC88_9MICC</name>
<evidence type="ECO:0000313" key="3">
    <source>
        <dbReference type="Proteomes" id="UP001139158"/>
    </source>
</evidence>
<comment type="caution">
    <text evidence="2">The sequence shown here is derived from an EMBL/GenBank/DDBJ whole genome shotgun (WGS) entry which is preliminary data.</text>
</comment>
<protein>
    <recommendedName>
        <fullName evidence="4">AtpZ/AtpI family protein</fullName>
    </recommendedName>
</protein>
<keyword evidence="1" id="KW-0812">Transmembrane</keyword>
<keyword evidence="1" id="KW-0472">Membrane</keyword>
<evidence type="ECO:0000256" key="1">
    <source>
        <dbReference type="SAM" id="Phobius"/>
    </source>
</evidence>
<proteinExistence type="predicted"/>
<gene>
    <name evidence="2" type="ORF">LJ757_03555</name>
</gene>
<dbReference type="Proteomes" id="UP001139158">
    <property type="component" value="Unassembled WGS sequence"/>
</dbReference>
<keyword evidence="3" id="KW-1185">Reference proteome</keyword>
<accession>A0A9X1MC88</accession>
<evidence type="ECO:0008006" key="4">
    <source>
        <dbReference type="Google" id="ProtNLM"/>
    </source>
</evidence>
<organism evidence="2 3">
    <name type="scientific">Arthrobacter caoxuetaonis</name>
    <dbReference type="NCBI Taxonomy" id="2886935"/>
    <lineage>
        <taxon>Bacteria</taxon>
        <taxon>Bacillati</taxon>
        <taxon>Actinomycetota</taxon>
        <taxon>Actinomycetes</taxon>
        <taxon>Micrococcales</taxon>
        <taxon>Micrococcaceae</taxon>
        <taxon>Arthrobacter</taxon>
    </lineage>
</organism>
<keyword evidence="1" id="KW-1133">Transmembrane helix</keyword>
<reference evidence="2" key="1">
    <citation type="submission" date="2021-10" db="EMBL/GenBank/DDBJ databases">
        <title>Novel species in genus Arthrobacter.</title>
        <authorList>
            <person name="Liu Y."/>
        </authorList>
    </citation>
    <scope>NUCLEOTIDE SEQUENCE</scope>
    <source>
        <strain evidence="2">Zg-Y453</strain>
    </source>
</reference>
<sequence>MAAKSKKKAPGQVPAAFEAPLSKRRAILQYVLSGIIALGLIGWGLDSLLETRWILFAGIALGGLSGYYVAAAHGLTSTKPKPPTGGERPDEG</sequence>
<dbReference type="RefSeq" id="WP_227894641.1">
    <property type="nucleotide sequence ID" value="NZ_CP099466.1"/>
</dbReference>
<feature type="transmembrane region" description="Helical" evidence="1">
    <location>
        <begin position="27"/>
        <end position="45"/>
    </location>
</feature>
<dbReference type="EMBL" id="JAJFZV010000002">
    <property type="protein sequence ID" value="MCC3296881.1"/>
    <property type="molecule type" value="Genomic_DNA"/>
</dbReference>